<dbReference type="EMBL" id="UYYB01135795">
    <property type="protein sequence ID" value="VDM85058.1"/>
    <property type="molecule type" value="Genomic_DNA"/>
</dbReference>
<dbReference type="OrthoDB" id="10268011at2759"/>
<dbReference type="Proteomes" id="UP000270094">
    <property type="component" value="Unassembled WGS sequence"/>
</dbReference>
<evidence type="ECO:0000259" key="1">
    <source>
        <dbReference type="Pfam" id="PF02137"/>
    </source>
</evidence>
<dbReference type="GO" id="GO:0004000">
    <property type="term" value="F:adenosine deaminase activity"/>
    <property type="evidence" value="ECO:0007669"/>
    <property type="project" value="InterPro"/>
</dbReference>
<sequence>MAIGRRSEAGKFARRLIGPAVSLTYPQLSLSITYDRTCCVGRDTVYSPYEKCKYRGEILSVQGALLSTLMHPVLPHSIFFGSQAPVSDASLMFALFGRMEPPKNPCKVESIRNNIVLSSSPAHVWTRDMEHVEMLNIDSGRTNKGSPSR</sequence>
<evidence type="ECO:0000313" key="2">
    <source>
        <dbReference type="EMBL" id="VDM85058.1"/>
    </source>
</evidence>
<feature type="non-terminal residue" evidence="2">
    <location>
        <position position="149"/>
    </location>
</feature>
<dbReference type="AlphaFoldDB" id="A0A3P7M1B7"/>
<accession>A0A3P7M1B7</accession>
<gene>
    <name evidence="2" type="ORF">SVUK_LOCUS20056</name>
</gene>
<dbReference type="GO" id="GO:0003723">
    <property type="term" value="F:RNA binding"/>
    <property type="evidence" value="ECO:0007669"/>
    <property type="project" value="InterPro"/>
</dbReference>
<keyword evidence="3" id="KW-1185">Reference proteome</keyword>
<dbReference type="InterPro" id="IPR002466">
    <property type="entry name" value="A_deamin"/>
</dbReference>
<feature type="domain" description="A to I editase" evidence="1">
    <location>
        <begin position="55"/>
        <end position="115"/>
    </location>
</feature>
<name>A0A3P7M1B7_STRVU</name>
<organism evidence="2 3">
    <name type="scientific">Strongylus vulgaris</name>
    <name type="common">Blood worm</name>
    <dbReference type="NCBI Taxonomy" id="40348"/>
    <lineage>
        <taxon>Eukaryota</taxon>
        <taxon>Metazoa</taxon>
        <taxon>Ecdysozoa</taxon>
        <taxon>Nematoda</taxon>
        <taxon>Chromadorea</taxon>
        <taxon>Rhabditida</taxon>
        <taxon>Rhabditina</taxon>
        <taxon>Rhabditomorpha</taxon>
        <taxon>Strongyloidea</taxon>
        <taxon>Strongylidae</taxon>
        <taxon>Strongylus</taxon>
    </lineage>
</organism>
<evidence type="ECO:0000313" key="3">
    <source>
        <dbReference type="Proteomes" id="UP000270094"/>
    </source>
</evidence>
<dbReference type="GO" id="GO:0006396">
    <property type="term" value="P:RNA processing"/>
    <property type="evidence" value="ECO:0007669"/>
    <property type="project" value="InterPro"/>
</dbReference>
<protein>
    <recommendedName>
        <fullName evidence="1">A to I editase domain-containing protein</fullName>
    </recommendedName>
</protein>
<reference evidence="2 3" key="1">
    <citation type="submission" date="2018-11" db="EMBL/GenBank/DDBJ databases">
        <authorList>
            <consortium name="Pathogen Informatics"/>
        </authorList>
    </citation>
    <scope>NUCLEOTIDE SEQUENCE [LARGE SCALE GENOMIC DNA]</scope>
</reference>
<proteinExistence type="predicted"/>
<dbReference type="Pfam" id="PF02137">
    <property type="entry name" value="A_deamin"/>
    <property type="match status" value="1"/>
</dbReference>